<evidence type="ECO:0000313" key="1">
    <source>
        <dbReference type="EMBL" id="TGJ82188.1"/>
    </source>
</evidence>
<dbReference type="EMBL" id="SKBN01000138">
    <property type="protein sequence ID" value="TGJ82188.1"/>
    <property type="molecule type" value="Genomic_DNA"/>
</dbReference>
<evidence type="ECO:0000313" key="2">
    <source>
        <dbReference type="Proteomes" id="UP000297716"/>
    </source>
</evidence>
<name>A0A4Z0YQ70_9PEZI</name>
<dbReference type="AlphaFoldDB" id="A0A4Z0YQ70"/>
<organism evidence="1 2">
    <name type="scientific">Xylaria hypoxylon</name>
    <dbReference type="NCBI Taxonomy" id="37992"/>
    <lineage>
        <taxon>Eukaryota</taxon>
        <taxon>Fungi</taxon>
        <taxon>Dikarya</taxon>
        <taxon>Ascomycota</taxon>
        <taxon>Pezizomycotina</taxon>
        <taxon>Sordariomycetes</taxon>
        <taxon>Xylariomycetidae</taxon>
        <taxon>Xylariales</taxon>
        <taxon>Xylariaceae</taxon>
        <taxon>Xylaria</taxon>
    </lineage>
</organism>
<sequence length="251" mass="28654">MSISTSSIAYFDRLPDEILLKILCDAMEHESPFFPEYCVQAANERRECRGPFHLSKLNARTAYFLSSQYIHLNNWLFVNTTSRRVRSLGREAFFGSKTIAMNSSLPGRLRSGAFSAFGNALDQELALRNIRSIVLVDLTMYISSVFLQLPKTLHAFPRLENSMILVGFRRQVPELLISEMERVHVPTELKQLLGSIGLASEMMPQIVLCKGIQWPELRIMLTMDVYPVLRAKADIMPETEQAKMETQLHVE</sequence>
<proteinExistence type="predicted"/>
<accession>A0A4Z0YQ70</accession>
<reference evidence="1 2" key="1">
    <citation type="submission" date="2019-03" db="EMBL/GenBank/DDBJ databases">
        <title>Draft genome sequence of Xylaria hypoxylon DSM 108379, a ubiquitous saprotrophic-parasitic fungi on hardwood.</title>
        <authorList>
            <person name="Buettner E."/>
            <person name="Leonhardt S."/>
            <person name="Gebauer A.M."/>
            <person name="Liers C."/>
            <person name="Hofrichter M."/>
            <person name="Kellner H."/>
        </authorList>
    </citation>
    <scope>NUCLEOTIDE SEQUENCE [LARGE SCALE GENOMIC DNA]</scope>
    <source>
        <strain evidence="1 2">DSM 108379</strain>
    </source>
</reference>
<keyword evidence="2" id="KW-1185">Reference proteome</keyword>
<gene>
    <name evidence="1" type="ORF">E0Z10_g6578</name>
</gene>
<dbReference type="Proteomes" id="UP000297716">
    <property type="component" value="Unassembled WGS sequence"/>
</dbReference>
<comment type="caution">
    <text evidence="1">The sequence shown here is derived from an EMBL/GenBank/DDBJ whole genome shotgun (WGS) entry which is preliminary data.</text>
</comment>
<protein>
    <submittedName>
        <fullName evidence="1">Uncharacterized protein</fullName>
    </submittedName>
</protein>
<dbReference type="OrthoDB" id="5340558at2759"/>